<name>A0A8S4R8Z4_9NEOP</name>
<dbReference type="Proteomes" id="UP000838756">
    <property type="component" value="Unassembled WGS sequence"/>
</dbReference>
<proteinExistence type="predicted"/>
<sequence length="128" mass="14031">MLVASHSVMQNEAILALTLLAVAPLNDQSASSNQSEMDFNTQLIKSEIGKHISVLIETNCAKMPIQVAENLIAFLDITSKDNTIVSDYKDSKVHEALQKFVEARNDLSDDLKACIGKVIKIVSDNTKE</sequence>
<dbReference type="AlphaFoldDB" id="A0A8S4R8Z4"/>
<evidence type="ECO:0000313" key="1">
    <source>
        <dbReference type="EMBL" id="CAH2233109.1"/>
    </source>
</evidence>
<comment type="caution">
    <text evidence="1">The sequence shown here is derived from an EMBL/GenBank/DDBJ whole genome shotgun (WGS) entry which is preliminary data.</text>
</comment>
<gene>
    <name evidence="1" type="primary">jg13974</name>
    <name evidence="1" type="ORF">PAEG_LOCUS11238</name>
</gene>
<organism evidence="1 2">
    <name type="scientific">Pararge aegeria aegeria</name>
    <dbReference type="NCBI Taxonomy" id="348720"/>
    <lineage>
        <taxon>Eukaryota</taxon>
        <taxon>Metazoa</taxon>
        <taxon>Ecdysozoa</taxon>
        <taxon>Arthropoda</taxon>
        <taxon>Hexapoda</taxon>
        <taxon>Insecta</taxon>
        <taxon>Pterygota</taxon>
        <taxon>Neoptera</taxon>
        <taxon>Endopterygota</taxon>
        <taxon>Lepidoptera</taxon>
        <taxon>Glossata</taxon>
        <taxon>Ditrysia</taxon>
        <taxon>Papilionoidea</taxon>
        <taxon>Nymphalidae</taxon>
        <taxon>Satyrinae</taxon>
        <taxon>Satyrini</taxon>
        <taxon>Parargina</taxon>
        <taxon>Pararge</taxon>
    </lineage>
</organism>
<evidence type="ECO:0000313" key="2">
    <source>
        <dbReference type="Proteomes" id="UP000838756"/>
    </source>
</evidence>
<reference evidence="1" key="1">
    <citation type="submission" date="2022-03" db="EMBL/GenBank/DDBJ databases">
        <authorList>
            <person name="Lindestad O."/>
        </authorList>
    </citation>
    <scope>NUCLEOTIDE SEQUENCE</scope>
</reference>
<accession>A0A8S4R8Z4</accession>
<dbReference type="OrthoDB" id="26149at2759"/>
<protein>
    <submittedName>
        <fullName evidence="1">Jg13974 protein</fullName>
    </submittedName>
</protein>
<dbReference type="EMBL" id="CAKXAJ010024941">
    <property type="protein sequence ID" value="CAH2233109.1"/>
    <property type="molecule type" value="Genomic_DNA"/>
</dbReference>
<keyword evidence="2" id="KW-1185">Reference proteome</keyword>